<dbReference type="NCBIfam" id="TIGR01730">
    <property type="entry name" value="RND_mfp"/>
    <property type="match status" value="1"/>
</dbReference>
<dbReference type="EMBL" id="QYUQ01000002">
    <property type="protein sequence ID" value="RJG03654.1"/>
    <property type="molecule type" value="Genomic_DNA"/>
</dbReference>
<dbReference type="Gene3D" id="2.40.50.100">
    <property type="match status" value="1"/>
</dbReference>
<feature type="domain" description="YknX-like C-terminal permuted SH3-like" evidence="5">
    <location>
        <begin position="304"/>
        <end position="373"/>
    </location>
</feature>
<dbReference type="Gene3D" id="1.10.287.470">
    <property type="entry name" value="Helix hairpin bin"/>
    <property type="match status" value="1"/>
</dbReference>
<dbReference type="InterPro" id="IPR006143">
    <property type="entry name" value="RND_pump_MFP"/>
</dbReference>
<dbReference type="Pfam" id="PF25954">
    <property type="entry name" value="Beta-barrel_RND_2"/>
    <property type="match status" value="1"/>
</dbReference>
<comment type="similarity">
    <text evidence="1">Belongs to the membrane fusion protein (MFP) (TC 8.A.1) family.</text>
</comment>
<dbReference type="Gene3D" id="2.40.420.20">
    <property type="match status" value="1"/>
</dbReference>
<dbReference type="InterPro" id="IPR058637">
    <property type="entry name" value="YknX-like_C"/>
</dbReference>
<evidence type="ECO:0000256" key="3">
    <source>
        <dbReference type="SAM" id="SignalP"/>
    </source>
</evidence>
<reference evidence="7" key="1">
    <citation type="submission" date="2018-09" db="EMBL/GenBank/DDBJ databases">
        <authorList>
            <person name="Zhu H."/>
        </authorList>
    </citation>
    <scope>NUCLEOTIDE SEQUENCE [LARGE SCALE GENOMIC DNA]</scope>
    <source>
        <strain evidence="7">K1S02-23</strain>
    </source>
</reference>
<feature type="domain" description="CusB-like beta-barrel" evidence="4">
    <location>
        <begin position="224"/>
        <end position="297"/>
    </location>
</feature>
<sequence length="388" mass="40851">MKKVKTTPLAVSLLSLVIVSTLAFALLSTRSNAAGDKPAQQQARPALTVTTIQPAAASLPLRLAANGNVAAWQEAIIGSEATGLRLAEVRANVGDEVKAGQLLARFAAETVQADVAQALASLREAEARVQEAAGNAERARALQASGAMSRQEVSQLLTAELTAKARVEAARATLQVQQLRLQQTRVVAPDDGVISSRSATVGAVAGNGAELFRMIRQGRLEWRAEVTSAELPRIRPGSVATITAANGTQVQGTVRMVAPTVDVQSRTALVYVDLPRALPSLAPQAQVRAGMFARGEFNLGETAALTVPQQAVVLRDGFTYVFRLNPDSRVSQLKVRTGRRFGEQVEVLEGIKPQDQLVASGAGFLNEGDLVKVVPAAVQPAAVQPAAR</sequence>
<dbReference type="InterPro" id="IPR058792">
    <property type="entry name" value="Beta-barrel_RND_2"/>
</dbReference>
<feature type="chain" id="PRO_5017236748" evidence="3">
    <location>
        <begin position="34"/>
        <end position="388"/>
    </location>
</feature>
<dbReference type="Gene3D" id="2.40.30.170">
    <property type="match status" value="1"/>
</dbReference>
<dbReference type="SUPFAM" id="SSF111369">
    <property type="entry name" value="HlyD-like secretion proteins"/>
    <property type="match status" value="1"/>
</dbReference>
<evidence type="ECO:0000313" key="7">
    <source>
        <dbReference type="Proteomes" id="UP000266327"/>
    </source>
</evidence>
<dbReference type="PANTHER" id="PTHR30469:SF15">
    <property type="entry name" value="HLYD FAMILY OF SECRETION PROTEINS"/>
    <property type="match status" value="1"/>
</dbReference>
<protein>
    <submittedName>
        <fullName evidence="6">Efflux RND transporter periplasmic adaptor subunit</fullName>
    </submittedName>
</protein>
<evidence type="ECO:0000313" key="6">
    <source>
        <dbReference type="EMBL" id="RJG03654.1"/>
    </source>
</evidence>
<keyword evidence="7" id="KW-1185">Reference proteome</keyword>
<dbReference type="OrthoDB" id="10524at2"/>
<organism evidence="6 7">
    <name type="scientific">Noviherbaspirillum sedimenti</name>
    <dbReference type="NCBI Taxonomy" id="2320865"/>
    <lineage>
        <taxon>Bacteria</taxon>
        <taxon>Pseudomonadati</taxon>
        <taxon>Pseudomonadota</taxon>
        <taxon>Betaproteobacteria</taxon>
        <taxon>Burkholderiales</taxon>
        <taxon>Oxalobacteraceae</taxon>
        <taxon>Noviherbaspirillum</taxon>
    </lineage>
</organism>
<feature type="coiled-coil region" evidence="2">
    <location>
        <begin position="108"/>
        <end position="142"/>
    </location>
</feature>
<comment type="caution">
    <text evidence="6">The sequence shown here is derived from an EMBL/GenBank/DDBJ whole genome shotgun (WGS) entry which is preliminary data.</text>
</comment>
<accession>A0A3A3G750</accession>
<evidence type="ECO:0000259" key="5">
    <source>
        <dbReference type="Pfam" id="PF25989"/>
    </source>
</evidence>
<dbReference type="Proteomes" id="UP000266327">
    <property type="component" value="Unassembled WGS sequence"/>
</dbReference>
<dbReference type="GO" id="GO:0015562">
    <property type="term" value="F:efflux transmembrane transporter activity"/>
    <property type="evidence" value="ECO:0007669"/>
    <property type="project" value="TreeGrafter"/>
</dbReference>
<dbReference type="RefSeq" id="WP_119787143.1">
    <property type="nucleotide sequence ID" value="NZ_QYUQ01000002.1"/>
</dbReference>
<keyword evidence="3" id="KW-0732">Signal</keyword>
<dbReference type="Pfam" id="PF25989">
    <property type="entry name" value="YknX_C"/>
    <property type="match status" value="1"/>
</dbReference>
<gene>
    <name evidence="6" type="ORF">D3878_20360</name>
</gene>
<evidence type="ECO:0000256" key="2">
    <source>
        <dbReference type="SAM" id="Coils"/>
    </source>
</evidence>
<dbReference type="AlphaFoldDB" id="A0A3A3G750"/>
<dbReference type="PANTHER" id="PTHR30469">
    <property type="entry name" value="MULTIDRUG RESISTANCE PROTEIN MDTA"/>
    <property type="match status" value="1"/>
</dbReference>
<feature type="signal peptide" evidence="3">
    <location>
        <begin position="1"/>
        <end position="33"/>
    </location>
</feature>
<keyword evidence="2" id="KW-0175">Coiled coil</keyword>
<proteinExistence type="inferred from homology"/>
<evidence type="ECO:0000259" key="4">
    <source>
        <dbReference type="Pfam" id="PF25954"/>
    </source>
</evidence>
<evidence type="ECO:0000256" key="1">
    <source>
        <dbReference type="ARBA" id="ARBA00009477"/>
    </source>
</evidence>
<dbReference type="GO" id="GO:1990281">
    <property type="term" value="C:efflux pump complex"/>
    <property type="evidence" value="ECO:0007669"/>
    <property type="project" value="TreeGrafter"/>
</dbReference>
<name>A0A3A3G750_9BURK</name>